<dbReference type="Gene3D" id="3.10.450.710">
    <property type="entry name" value="Tgt2/MlaC"/>
    <property type="match status" value="1"/>
</dbReference>
<dbReference type="PANTHER" id="PTHR36573">
    <property type="entry name" value="INTERMEMBRANE PHOSPHOLIPID TRANSPORT SYSTEM BINDING PROTEIN MLAC"/>
    <property type="match status" value="1"/>
</dbReference>
<reference evidence="1 2" key="1">
    <citation type="submission" date="2019-10" db="EMBL/GenBank/DDBJ databases">
        <title>Cognatihalovulum marinum gen. nov. sp. nov., a new member of the family Rhodobacteraceae isolated from deep seawater of the Northwest Indian Ocean.</title>
        <authorList>
            <person name="Ruan C."/>
            <person name="Wang J."/>
            <person name="Zheng X."/>
            <person name="Song L."/>
            <person name="Zhu Y."/>
            <person name="Huang Y."/>
            <person name="Lu Z."/>
            <person name="Du W."/>
            <person name="Huang L."/>
            <person name="Dai X."/>
        </authorList>
    </citation>
    <scope>NUCLEOTIDE SEQUENCE [LARGE SCALE GENOMIC DNA]</scope>
    <source>
        <strain evidence="1 2">2CG4</strain>
    </source>
</reference>
<dbReference type="AlphaFoldDB" id="A0A6L5Z1Q5"/>
<evidence type="ECO:0000313" key="2">
    <source>
        <dbReference type="Proteomes" id="UP000474957"/>
    </source>
</evidence>
<dbReference type="PANTHER" id="PTHR36573:SF1">
    <property type="entry name" value="INTERMEMBRANE PHOSPHOLIPID TRANSPORT SYSTEM BINDING PROTEIN MLAC"/>
    <property type="match status" value="1"/>
</dbReference>
<evidence type="ECO:0000313" key="1">
    <source>
        <dbReference type="EMBL" id="MSU90496.1"/>
    </source>
</evidence>
<gene>
    <name evidence="1" type="ORF">GE300_12845</name>
</gene>
<dbReference type="InterPro" id="IPR006311">
    <property type="entry name" value="TAT_signal"/>
</dbReference>
<dbReference type="Proteomes" id="UP000474957">
    <property type="component" value="Unassembled WGS sequence"/>
</dbReference>
<keyword evidence="2" id="KW-1185">Reference proteome</keyword>
<organism evidence="1 2">
    <name type="scientific">Halovulum marinum</name>
    <dbReference type="NCBI Taxonomy" id="2662447"/>
    <lineage>
        <taxon>Bacteria</taxon>
        <taxon>Pseudomonadati</taxon>
        <taxon>Pseudomonadota</taxon>
        <taxon>Alphaproteobacteria</taxon>
        <taxon>Rhodobacterales</taxon>
        <taxon>Paracoccaceae</taxon>
        <taxon>Halovulum</taxon>
    </lineage>
</organism>
<accession>A0A6L5Z1Q5</accession>
<dbReference type="RefSeq" id="WP_154446982.1">
    <property type="nucleotide sequence ID" value="NZ_WIND01000009.1"/>
</dbReference>
<dbReference type="Pfam" id="PF05494">
    <property type="entry name" value="MlaC"/>
    <property type="match status" value="1"/>
</dbReference>
<sequence length="202" mass="21676">MHSNDPTRRHVLTGGAALGLTLLAGGARALSTSQASAFIQQVVDQTMAIVNSSASTEQALAQFEQVLARYGDMGVVARAVLGQPWRSASAAQQQAFVQAFQGYLARKYGREFREYRGASMTVSGASDQGDKGILVNTVVNLPGRQPFAVDWQVSDRSGATKLINLIIEGVSMLTTERSEVRAIYEANRSNLDATIQSLRGRG</sequence>
<dbReference type="InterPro" id="IPR008869">
    <property type="entry name" value="MlaC/ttg2D"/>
</dbReference>
<proteinExistence type="predicted"/>
<dbReference type="InterPro" id="IPR042245">
    <property type="entry name" value="Tgt2/MlaC_sf"/>
</dbReference>
<protein>
    <submittedName>
        <fullName evidence="1">ABC transporter substrate-binding protein</fullName>
    </submittedName>
</protein>
<comment type="caution">
    <text evidence="1">The sequence shown here is derived from an EMBL/GenBank/DDBJ whole genome shotgun (WGS) entry which is preliminary data.</text>
</comment>
<dbReference type="EMBL" id="WIND01000009">
    <property type="protein sequence ID" value="MSU90496.1"/>
    <property type="molecule type" value="Genomic_DNA"/>
</dbReference>
<dbReference type="PROSITE" id="PS51318">
    <property type="entry name" value="TAT"/>
    <property type="match status" value="1"/>
</dbReference>
<name>A0A6L5Z1Q5_9RHOB</name>